<keyword evidence="3" id="KW-1185">Reference proteome</keyword>
<organism evidence="2 3">
    <name type="scientific">Bodo saltans</name>
    <name type="common">Flagellated protozoan</name>
    <dbReference type="NCBI Taxonomy" id="75058"/>
    <lineage>
        <taxon>Eukaryota</taxon>
        <taxon>Discoba</taxon>
        <taxon>Euglenozoa</taxon>
        <taxon>Kinetoplastea</taxon>
        <taxon>Metakinetoplastina</taxon>
        <taxon>Eubodonida</taxon>
        <taxon>Bodonidae</taxon>
        <taxon>Bodo</taxon>
    </lineage>
</organism>
<proteinExistence type="predicted"/>
<gene>
    <name evidence="2" type="ORF">BSAL_30660</name>
</gene>
<evidence type="ECO:0000313" key="2">
    <source>
        <dbReference type="EMBL" id="CUG91192.1"/>
    </source>
</evidence>
<name>A0A0S4JLU3_BODSA</name>
<feature type="region of interest" description="Disordered" evidence="1">
    <location>
        <begin position="35"/>
        <end position="67"/>
    </location>
</feature>
<evidence type="ECO:0000256" key="1">
    <source>
        <dbReference type="SAM" id="MobiDB-lite"/>
    </source>
</evidence>
<protein>
    <submittedName>
        <fullName evidence="2">Uncharacterized protein</fullName>
    </submittedName>
</protein>
<dbReference type="Proteomes" id="UP000051952">
    <property type="component" value="Unassembled WGS sequence"/>
</dbReference>
<sequence>MLNPEQATTAKLLVKEHQDLQRQLLQVNSDLDDHLSRRGQGLSRVQPLARPNGTEAEKLSLKNEHQRKVNDELARQLLVVDALAKTPKNSPSSKRLLGS</sequence>
<feature type="compositionally biased region" description="Basic and acidic residues" evidence="1">
    <location>
        <begin position="55"/>
        <end position="67"/>
    </location>
</feature>
<dbReference type="EMBL" id="CYKH01001898">
    <property type="protein sequence ID" value="CUG91192.1"/>
    <property type="molecule type" value="Genomic_DNA"/>
</dbReference>
<accession>A0A0S4JLU3</accession>
<dbReference type="VEuPathDB" id="TriTrypDB:BSAL_30660"/>
<evidence type="ECO:0000313" key="3">
    <source>
        <dbReference type="Proteomes" id="UP000051952"/>
    </source>
</evidence>
<reference evidence="3" key="1">
    <citation type="submission" date="2015-09" db="EMBL/GenBank/DDBJ databases">
        <authorList>
            <consortium name="Pathogen Informatics"/>
        </authorList>
    </citation>
    <scope>NUCLEOTIDE SEQUENCE [LARGE SCALE GENOMIC DNA]</scope>
    <source>
        <strain evidence="3">Lake Konstanz</strain>
    </source>
</reference>
<dbReference type="AlphaFoldDB" id="A0A0S4JLU3"/>